<dbReference type="EMBL" id="MU006565">
    <property type="protein sequence ID" value="KAF2749724.1"/>
    <property type="molecule type" value="Genomic_DNA"/>
</dbReference>
<feature type="transmembrane region" description="Helical" evidence="2">
    <location>
        <begin position="178"/>
        <end position="201"/>
    </location>
</feature>
<evidence type="ECO:0000256" key="2">
    <source>
        <dbReference type="SAM" id="Phobius"/>
    </source>
</evidence>
<feature type="region of interest" description="Disordered" evidence="1">
    <location>
        <begin position="321"/>
        <end position="343"/>
    </location>
</feature>
<protein>
    <recommendedName>
        <fullName evidence="5">Integral membrane protein</fullName>
    </recommendedName>
</protein>
<evidence type="ECO:0000313" key="3">
    <source>
        <dbReference type="EMBL" id="KAF2749724.1"/>
    </source>
</evidence>
<dbReference type="PANTHER" id="PTHR33048">
    <property type="entry name" value="PTH11-LIKE INTEGRAL MEMBRANE PROTEIN (AFU_ORTHOLOGUE AFUA_5G11245)"/>
    <property type="match status" value="1"/>
</dbReference>
<dbReference type="OrthoDB" id="444631at2759"/>
<dbReference type="Proteomes" id="UP000799440">
    <property type="component" value="Unassembled WGS sequence"/>
</dbReference>
<keyword evidence="2" id="KW-0812">Transmembrane</keyword>
<reference evidence="3" key="1">
    <citation type="journal article" date="2020" name="Stud. Mycol.">
        <title>101 Dothideomycetes genomes: a test case for predicting lifestyles and emergence of pathogens.</title>
        <authorList>
            <person name="Haridas S."/>
            <person name="Albert R."/>
            <person name="Binder M."/>
            <person name="Bloem J."/>
            <person name="Labutti K."/>
            <person name="Salamov A."/>
            <person name="Andreopoulos B."/>
            <person name="Baker S."/>
            <person name="Barry K."/>
            <person name="Bills G."/>
            <person name="Bluhm B."/>
            <person name="Cannon C."/>
            <person name="Castanera R."/>
            <person name="Culley D."/>
            <person name="Daum C."/>
            <person name="Ezra D."/>
            <person name="Gonzalez J."/>
            <person name="Henrissat B."/>
            <person name="Kuo A."/>
            <person name="Liang C."/>
            <person name="Lipzen A."/>
            <person name="Lutzoni F."/>
            <person name="Magnuson J."/>
            <person name="Mondo S."/>
            <person name="Nolan M."/>
            <person name="Ohm R."/>
            <person name="Pangilinan J."/>
            <person name="Park H.-J."/>
            <person name="Ramirez L."/>
            <person name="Alfaro M."/>
            <person name="Sun H."/>
            <person name="Tritt A."/>
            <person name="Yoshinaga Y."/>
            <person name="Zwiers L.-H."/>
            <person name="Turgeon B."/>
            <person name="Goodwin S."/>
            <person name="Spatafora J."/>
            <person name="Crous P."/>
            <person name="Grigoriev I."/>
        </authorList>
    </citation>
    <scope>NUCLEOTIDE SEQUENCE</scope>
    <source>
        <strain evidence="3">CBS 119925</strain>
    </source>
</reference>
<keyword evidence="2" id="KW-0472">Membrane</keyword>
<feature type="transmembrane region" description="Helical" evidence="2">
    <location>
        <begin position="213"/>
        <end position="234"/>
    </location>
</feature>
<dbReference type="InterPro" id="IPR052337">
    <property type="entry name" value="SAT4-like"/>
</dbReference>
<feature type="transmembrane region" description="Helical" evidence="2">
    <location>
        <begin position="17"/>
        <end position="36"/>
    </location>
</feature>
<feature type="transmembrane region" description="Helical" evidence="2">
    <location>
        <begin position="48"/>
        <end position="65"/>
    </location>
</feature>
<dbReference type="PANTHER" id="PTHR33048:SF92">
    <property type="entry name" value="INTEGRAL MEMBRANE PROTEIN"/>
    <property type="match status" value="1"/>
</dbReference>
<proteinExistence type="predicted"/>
<organism evidence="3 4">
    <name type="scientific">Sporormia fimetaria CBS 119925</name>
    <dbReference type="NCBI Taxonomy" id="1340428"/>
    <lineage>
        <taxon>Eukaryota</taxon>
        <taxon>Fungi</taxon>
        <taxon>Dikarya</taxon>
        <taxon>Ascomycota</taxon>
        <taxon>Pezizomycotina</taxon>
        <taxon>Dothideomycetes</taxon>
        <taxon>Pleosporomycetidae</taxon>
        <taxon>Pleosporales</taxon>
        <taxon>Sporormiaceae</taxon>
        <taxon>Sporormia</taxon>
    </lineage>
</organism>
<dbReference type="AlphaFoldDB" id="A0A6A6VJ38"/>
<evidence type="ECO:0008006" key="5">
    <source>
        <dbReference type="Google" id="ProtNLM"/>
    </source>
</evidence>
<name>A0A6A6VJ38_9PLEO</name>
<keyword evidence="2" id="KW-1133">Transmembrane helix</keyword>
<sequence length="343" mass="37752">MLAERSSPLVEKGSFEAVIWTGCAAATILFLSRVAVRMSSKGRLILNDYFLVLALPALYAGAGLLQTTLVELYLDEAITTASKSAEIAPSPGTTSRFTASMALLWISIFSVKFCFLAQFKFHKPPYAYISVRLTRYYWFCVGFCTLAFGFALAQPIILCPSSARCQYFGFPKNFPMEIALTTIDILTGCLVTSVPILLVHMANFKRLHTVINASFKGLHIFAVIVAVTRLALQYDKTTHGIRYTTIAFLLAVEATVALIMASVSSYRVLVLDYLSKRSQPDISLIGGSPRLQTFRTRWYKHGDQEQSALELSFPDIPVSGANTPSHSCSDCTSPEPLPLALSR</sequence>
<accession>A0A6A6VJ38</accession>
<keyword evidence="4" id="KW-1185">Reference proteome</keyword>
<feature type="transmembrane region" description="Helical" evidence="2">
    <location>
        <begin position="97"/>
        <end position="115"/>
    </location>
</feature>
<evidence type="ECO:0000256" key="1">
    <source>
        <dbReference type="SAM" id="MobiDB-lite"/>
    </source>
</evidence>
<gene>
    <name evidence="3" type="ORF">M011DRAFT_475069</name>
</gene>
<evidence type="ECO:0000313" key="4">
    <source>
        <dbReference type="Proteomes" id="UP000799440"/>
    </source>
</evidence>
<feature type="transmembrane region" description="Helical" evidence="2">
    <location>
        <begin position="246"/>
        <end position="269"/>
    </location>
</feature>
<feature type="transmembrane region" description="Helical" evidence="2">
    <location>
        <begin position="136"/>
        <end position="158"/>
    </location>
</feature>
<feature type="compositionally biased region" description="Polar residues" evidence="1">
    <location>
        <begin position="321"/>
        <end position="332"/>
    </location>
</feature>